<dbReference type="GO" id="GO:0046872">
    <property type="term" value="F:metal ion binding"/>
    <property type="evidence" value="ECO:0007669"/>
    <property type="project" value="InterPro"/>
</dbReference>
<dbReference type="EMBL" id="AECS01000049">
    <property type="protein sequence ID" value="EFQ03350.1"/>
    <property type="molecule type" value="Genomic_DNA"/>
</dbReference>
<evidence type="ECO:0000313" key="4">
    <source>
        <dbReference type="EMBL" id="EFQ03350.1"/>
    </source>
</evidence>
<sequence>MTLSKLFGRHLLKYLSRRDFLKATGIAVAAAAAGVYEFVPGTKAIVDQAVRVTKATAAHYKLTDSVDAYNIRQIITANSRTSRTVMWQSQYEEKGTVVEYRLKDAEDTWTVDGTDTVLNDDGNTSYVHGAYLADLTPGTNYEYRVGYGDRRSQWYPLRTADGADFKALIFPDSQSADYGVWRDTAMPAWKRNKDAQFFINIGDLVDNGQASYQWNAWFDACKDMIRQIPVAPLDGNHETYDLDWNMHMPVSYTTLFDLPKNGLSKYPNQFYSFDYGDIHFTVMDTQFTELKDFEPTLLDEETTWLINDLKQTTKKWKIVLMHKDVLRYAFNPDTRPESRDEGISDEGRVFMPIFDVYNVDAVLTGHLHTYRNRGHIKNFTRDESGPLYLLTGVAGDVRYPSLWKQHTLDLYVPPQPETDNYMTMEATADTIRFQCFLPDGTLLDTAEIRK</sequence>
<dbReference type="InterPro" id="IPR008963">
    <property type="entry name" value="Purple_acid_Pase-like_N"/>
</dbReference>
<organism evidence="4 5">
    <name type="scientific">Megasphaera micronuciformis F0359</name>
    <dbReference type="NCBI Taxonomy" id="706434"/>
    <lineage>
        <taxon>Bacteria</taxon>
        <taxon>Bacillati</taxon>
        <taxon>Bacillota</taxon>
        <taxon>Negativicutes</taxon>
        <taxon>Veillonellales</taxon>
        <taxon>Veillonellaceae</taxon>
        <taxon>Megasphaera</taxon>
    </lineage>
</organism>
<name>E2ZE76_9FIRM</name>
<dbReference type="SUPFAM" id="SSF49363">
    <property type="entry name" value="Purple acid phosphatase, N-terminal domain"/>
    <property type="match status" value="1"/>
</dbReference>
<dbReference type="OrthoDB" id="9809781at2"/>
<dbReference type="AlphaFoldDB" id="E2ZE76"/>
<dbReference type="InterPro" id="IPR004843">
    <property type="entry name" value="Calcineurin-like_PHP"/>
</dbReference>
<dbReference type="Gene3D" id="3.60.21.10">
    <property type="match status" value="1"/>
</dbReference>
<keyword evidence="1" id="KW-0732">Signal</keyword>
<evidence type="ECO:0000256" key="1">
    <source>
        <dbReference type="ARBA" id="ARBA00022729"/>
    </source>
</evidence>
<dbReference type="InterPro" id="IPR003961">
    <property type="entry name" value="FN3_dom"/>
</dbReference>
<dbReference type="HOGENOM" id="CLU_035600_1_1_9"/>
<feature type="domain" description="Calcineurin-like phosphoesterase" evidence="2">
    <location>
        <begin position="190"/>
        <end position="370"/>
    </location>
</feature>
<dbReference type="STRING" id="706434.HMPREF9429_01778"/>
<gene>
    <name evidence="4" type="ORF">HMPREF9429_01778</name>
</gene>
<feature type="domain" description="Purple acid phosphatase N-terminal" evidence="3">
    <location>
        <begin position="72"/>
        <end position="159"/>
    </location>
</feature>
<keyword evidence="5" id="KW-1185">Reference proteome</keyword>
<dbReference type="GO" id="GO:0003993">
    <property type="term" value="F:acid phosphatase activity"/>
    <property type="evidence" value="ECO:0007669"/>
    <property type="project" value="InterPro"/>
</dbReference>
<dbReference type="InterPro" id="IPR015914">
    <property type="entry name" value="PAPs_N"/>
</dbReference>
<dbReference type="SUPFAM" id="SSF56300">
    <property type="entry name" value="Metallo-dependent phosphatases"/>
    <property type="match status" value="1"/>
</dbReference>
<dbReference type="Pfam" id="PF16656">
    <property type="entry name" value="Pur_ac_phosph_N"/>
    <property type="match status" value="1"/>
</dbReference>
<dbReference type="Proteomes" id="UP000003195">
    <property type="component" value="Unassembled WGS sequence"/>
</dbReference>
<evidence type="ECO:0000259" key="2">
    <source>
        <dbReference type="Pfam" id="PF00149"/>
    </source>
</evidence>
<dbReference type="InterPro" id="IPR006311">
    <property type="entry name" value="TAT_signal"/>
</dbReference>
<proteinExistence type="predicted"/>
<reference evidence="4 5" key="1">
    <citation type="submission" date="2010-08" db="EMBL/GenBank/DDBJ databases">
        <authorList>
            <person name="Weinstock G."/>
            <person name="Sodergren E."/>
            <person name="Clifton S."/>
            <person name="Fulton L."/>
            <person name="Fulton B."/>
            <person name="Courtney L."/>
            <person name="Fronick C."/>
            <person name="Harrison M."/>
            <person name="Strong C."/>
            <person name="Farmer C."/>
            <person name="Delahaunty K."/>
            <person name="Markovic C."/>
            <person name="Hall O."/>
            <person name="Minx P."/>
            <person name="Tomlinson C."/>
            <person name="Mitreva M."/>
            <person name="Hou S."/>
            <person name="Chen J."/>
            <person name="Wollam A."/>
            <person name="Pepin K.H."/>
            <person name="Johnson M."/>
            <person name="Bhonagiri V."/>
            <person name="Zhang X."/>
            <person name="Suruliraj S."/>
            <person name="Warren W."/>
            <person name="Chinwalla A."/>
            <person name="Mardis E.R."/>
            <person name="Wilson R.K."/>
        </authorList>
    </citation>
    <scope>NUCLEOTIDE SEQUENCE [LARGE SCALE GENOMIC DNA]</scope>
    <source>
        <strain evidence="4 5">F0359</strain>
    </source>
</reference>
<dbReference type="Pfam" id="PF00149">
    <property type="entry name" value="Metallophos"/>
    <property type="match status" value="1"/>
</dbReference>
<accession>E2ZE76</accession>
<dbReference type="CDD" id="cd00063">
    <property type="entry name" value="FN3"/>
    <property type="match status" value="1"/>
</dbReference>
<evidence type="ECO:0000313" key="5">
    <source>
        <dbReference type="Proteomes" id="UP000003195"/>
    </source>
</evidence>
<evidence type="ECO:0000259" key="3">
    <source>
        <dbReference type="Pfam" id="PF16656"/>
    </source>
</evidence>
<dbReference type="PANTHER" id="PTHR45867:SF3">
    <property type="entry name" value="ACID PHOSPHATASE TYPE 7"/>
    <property type="match status" value="1"/>
</dbReference>
<dbReference type="PROSITE" id="PS51318">
    <property type="entry name" value="TAT"/>
    <property type="match status" value="1"/>
</dbReference>
<dbReference type="eggNOG" id="COG1409">
    <property type="taxonomic scope" value="Bacteria"/>
</dbReference>
<comment type="caution">
    <text evidence="4">The sequence shown here is derived from an EMBL/GenBank/DDBJ whole genome shotgun (WGS) entry which is preliminary data.</text>
</comment>
<dbReference type="InterPro" id="IPR019546">
    <property type="entry name" value="TAT_signal_bac_arc"/>
</dbReference>
<dbReference type="InterPro" id="IPR029052">
    <property type="entry name" value="Metallo-depent_PP-like"/>
</dbReference>
<protein>
    <submittedName>
        <fullName evidence="4">Tat pathway signal sequence domain protein</fullName>
    </submittedName>
</protein>
<dbReference type="PANTHER" id="PTHR45867">
    <property type="entry name" value="PURPLE ACID PHOSPHATASE"/>
    <property type="match status" value="1"/>
</dbReference>
<dbReference type="Gene3D" id="2.60.40.380">
    <property type="entry name" value="Purple acid phosphatase-like, N-terminal"/>
    <property type="match status" value="1"/>
</dbReference>
<dbReference type="NCBIfam" id="TIGR01409">
    <property type="entry name" value="TAT_signal_seq"/>
    <property type="match status" value="1"/>
</dbReference>